<keyword evidence="3" id="KW-0732">Signal</keyword>
<dbReference type="AlphaFoldDB" id="A0A1H1A5L8"/>
<keyword evidence="1" id="KW-0175">Coiled coil</keyword>
<sequence length="283" mass="31431">MKTTLLSLALLAGSFSFAQSWSLTGNSGTTPATNFMGTTDDQDVVFKTNNTERMRILGGPYVNGVVIGNQSAAGTPAGTRLELVSVQCSGCAASWAQQRDFVVKTREMRDLNFLMGNNNSEDPNTDTSTPNSSGVTRIRFADAVHKNSLVIFNTGKVTVGTDQYDNDPNFIFYVRKGIKAEQIKVENPAVNGWADYVFKKDYKLRTLEEVEKHIQEKGHLPNIPSTAEVEKDGINLGEMDAKLLEKIEELTLYSIEQNKKLQNQSDKIEKLEKQLQQLLSEKK</sequence>
<feature type="signal peptide" evidence="3">
    <location>
        <begin position="1"/>
        <end position="18"/>
    </location>
</feature>
<feature type="compositionally biased region" description="Polar residues" evidence="2">
    <location>
        <begin position="115"/>
        <end position="133"/>
    </location>
</feature>
<keyword evidence="5" id="KW-1185">Reference proteome</keyword>
<accession>A0A1H1A5L8</accession>
<proteinExistence type="predicted"/>
<protein>
    <recommendedName>
        <fullName evidence="6">Cell wall anchor protein</fullName>
    </recommendedName>
</protein>
<evidence type="ECO:0000256" key="2">
    <source>
        <dbReference type="SAM" id="MobiDB-lite"/>
    </source>
</evidence>
<evidence type="ECO:0000313" key="4">
    <source>
        <dbReference type="EMBL" id="SDQ34791.1"/>
    </source>
</evidence>
<dbReference type="OrthoDB" id="658938at2"/>
<feature type="region of interest" description="Disordered" evidence="2">
    <location>
        <begin position="114"/>
        <end position="133"/>
    </location>
</feature>
<evidence type="ECO:0000256" key="1">
    <source>
        <dbReference type="SAM" id="Coils"/>
    </source>
</evidence>
<gene>
    <name evidence="4" type="ORF">SAMN05421664_1257</name>
</gene>
<feature type="chain" id="PRO_5011604005" description="Cell wall anchor protein" evidence="3">
    <location>
        <begin position="19"/>
        <end position="283"/>
    </location>
</feature>
<feature type="coiled-coil region" evidence="1">
    <location>
        <begin position="254"/>
        <end position="281"/>
    </location>
</feature>
<dbReference type="RefSeq" id="WP_089754725.1">
    <property type="nucleotide sequence ID" value="NZ_FNKL01000002.1"/>
</dbReference>
<dbReference type="Proteomes" id="UP000199627">
    <property type="component" value="Unassembled WGS sequence"/>
</dbReference>
<dbReference type="EMBL" id="FNKL01000002">
    <property type="protein sequence ID" value="SDQ34791.1"/>
    <property type="molecule type" value="Genomic_DNA"/>
</dbReference>
<evidence type="ECO:0008006" key="6">
    <source>
        <dbReference type="Google" id="ProtNLM"/>
    </source>
</evidence>
<dbReference type="STRING" id="311333.SAMN05421664_1257"/>
<organism evidence="4 5">
    <name type="scientific">Chryseobacterium soldanellicola</name>
    <dbReference type="NCBI Taxonomy" id="311333"/>
    <lineage>
        <taxon>Bacteria</taxon>
        <taxon>Pseudomonadati</taxon>
        <taxon>Bacteroidota</taxon>
        <taxon>Flavobacteriia</taxon>
        <taxon>Flavobacteriales</taxon>
        <taxon>Weeksellaceae</taxon>
        <taxon>Chryseobacterium group</taxon>
        <taxon>Chryseobacterium</taxon>
    </lineage>
</organism>
<evidence type="ECO:0000313" key="5">
    <source>
        <dbReference type="Proteomes" id="UP000199627"/>
    </source>
</evidence>
<evidence type="ECO:0000256" key="3">
    <source>
        <dbReference type="SAM" id="SignalP"/>
    </source>
</evidence>
<name>A0A1H1A5L8_9FLAO</name>
<reference evidence="5" key="1">
    <citation type="submission" date="2016-10" db="EMBL/GenBank/DDBJ databases">
        <authorList>
            <person name="Varghese N."/>
            <person name="Submissions S."/>
        </authorList>
    </citation>
    <scope>NUCLEOTIDE SEQUENCE [LARGE SCALE GENOMIC DNA]</scope>
    <source>
        <strain evidence="5">DSM 17072</strain>
    </source>
</reference>